<proteinExistence type="predicted"/>
<sequence length="73" mass="7943">MVAVQHETLGCSGAPLLLNRYTSLPSVAVILMDNCLSNLAPCEDFAARGTPMRLNIELLFLAVTHVFILEISQ</sequence>
<accession>A0A085NFL6</accession>
<organism evidence="1">
    <name type="scientific">Trichuris suis</name>
    <name type="common">pig whipworm</name>
    <dbReference type="NCBI Taxonomy" id="68888"/>
    <lineage>
        <taxon>Eukaryota</taxon>
        <taxon>Metazoa</taxon>
        <taxon>Ecdysozoa</taxon>
        <taxon>Nematoda</taxon>
        <taxon>Enoplea</taxon>
        <taxon>Dorylaimia</taxon>
        <taxon>Trichinellida</taxon>
        <taxon>Trichuridae</taxon>
        <taxon>Trichuris</taxon>
    </lineage>
</organism>
<gene>
    <name evidence="1" type="ORF">M514_19524</name>
</gene>
<reference evidence="1" key="1">
    <citation type="journal article" date="2014" name="Nat. Genet.">
        <title>Genome and transcriptome of the porcine whipworm Trichuris suis.</title>
        <authorList>
            <person name="Jex A.R."/>
            <person name="Nejsum P."/>
            <person name="Schwarz E.M."/>
            <person name="Hu L."/>
            <person name="Young N.D."/>
            <person name="Hall R.S."/>
            <person name="Korhonen P.K."/>
            <person name="Liao S."/>
            <person name="Thamsborg S."/>
            <person name="Xia J."/>
            <person name="Xu P."/>
            <person name="Wang S."/>
            <person name="Scheerlinck J.P."/>
            <person name="Hofmann A."/>
            <person name="Sternberg P.W."/>
            <person name="Wang J."/>
            <person name="Gasser R.B."/>
        </authorList>
    </citation>
    <scope>NUCLEOTIDE SEQUENCE [LARGE SCALE GENOMIC DNA]</scope>
    <source>
        <strain evidence="1">DCEP-RM93F</strain>
    </source>
</reference>
<protein>
    <submittedName>
        <fullName evidence="1">Uncharacterized protein</fullName>
    </submittedName>
</protein>
<dbReference type="EMBL" id="KL367506">
    <property type="protein sequence ID" value="KFD68262.1"/>
    <property type="molecule type" value="Genomic_DNA"/>
</dbReference>
<dbReference type="AlphaFoldDB" id="A0A085NFL6"/>
<dbReference type="Proteomes" id="UP000030758">
    <property type="component" value="Unassembled WGS sequence"/>
</dbReference>
<evidence type="ECO:0000313" key="1">
    <source>
        <dbReference type="EMBL" id="KFD68262.1"/>
    </source>
</evidence>
<name>A0A085NFL6_9BILA</name>